<evidence type="ECO:0000256" key="1">
    <source>
        <dbReference type="SAM" id="Phobius"/>
    </source>
</evidence>
<keyword evidence="1" id="KW-0472">Membrane</keyword>
<name>A0A6J4PLC5_9RHOB</name>
<dbReference type="AlphaFoldDB" id="A0A6J4PLC5"/>
<feature type="transmembrane region" description="Helical" evidence="1">
    <location>
        <begin position="41"/>
        <end position="63"/>
    </location>
</feature>
<keyword evidence="1" id="KW-1133">Transmembrane helix</keyword>
<sequence length="112" mass="13014">MALTKRARQKRRLLRQFAAMERRIPMLRRPLRFLLNEQGGIVRWAVAVLLMVGGVMSFLPFLGLWMLPLGLLLMAVDVPVLRGPVSALTIRGRRWTNEKMRRFSSFRSARTH</sequence>
<dbReference type="EMBL" id="CADCUU010000269">
    <property type="protein sequence ID" value="CAA9415927.1"/>
    <property type="molecule type" value="Genomic_DNA"/>
</dbReference>
<keyword evidence="1" id="KW-0812">Transmembrane</keyword>
<evidence type="ECO:0008006" key="3">
    <source>
        <dbReference type="Google" id="ProtNLM"/>
    </source>
</evidence>
<organism evidence="2">
    <name type="scientific">uncultured Rubellimicrobium sp</name>
    <dbReference type="NCBI Taxonomy" id="543078"/>
    <lineage>
        <taxon>Bacteria</taxon>
        <taxon>Pseudomonadati</taxon>
        <taxon>Pseudomonadota</taxon>
        <taxon>Alphaproteobacteria</taxon>
        <taxon>Rhodobacterales</taxon>
        <taxon>Roseobacteraceae</taxon>
        <taxon>Rubellimicrobium</taxon>
        <taxon>environmental samples</taxon>
    </lineage>
</organism>
<proteinExistence type="predicted"/>
<reference evidence="2" key="1">
    <citation type="submission" date="2020-02" db="EMBL/GenBank/DDBJ databases">
        <authorList>
            <person name="Meier V. D."/>
        </authorList>
    </citation>
    <scope>NUCLEOTIDE SEQUENCE</scope>
    <source>
        <strain evidence="2">AVDCRST_MAG15</strain>
    </source>
</reference>
<accession>A0A6J4PLC5</accession>
<evidence type="ECO:0000313" key="2">
    <source>
        <dbReference type="EMBL" id="CAA9415927.1"/>
    </source>
</evidence>
<gene>
    <name evidence="2" type="ORF">AVDCRST_MAG15-1881</name>
</gene>
<protein>
    <recommendedName>
        <fullName evidence="3">Transmembrane protein (PGPGW)</fullName>
    </recommendedName>
</protein>